<keyword evidence="2" id="KW-1185">Reference proteome</keyword>
<comment type="caution">
    <text evidence="1">The sequence shown here is derived from an EMBL/GenBank/DDBJ whole genome shotgun (WGS) entry which is preliminary data.</text>
</comment>
<gene>
    <name evidence="1" type="ORF">EPI10_008773</name>
</gene>
<evidence type="ECO:0000313" key="1">
    <source>
        <dbReference type="EMBL" id="KAA3464533.1"/>
    </source>
</evidence>
<dbReference type="AlphaFoldDB" id="A0A5B6V668"/>
<dbReference type="EMBL" id="SMMG02000008">
    <property type="protein sequence ID" value="KAA3464533.1"/>
    <property type="molecule type" value="Genomic_DNA"/>
</dbReference>
<dbReference type="GO" id="GO:0000502">
    <property type="term" value="C:proteasome complex"/>
    <property type="evidence" value="ECO:0007669"/>
    <property type="project" value="UniProtKB-KW"/>
</dbReference>
<protein>
    <submittedName>
        <fullName evidence="1">26S proteasome non-ATPase regulatory subunit 12</fullName>
    </submittedName>
</protein>
<accession>A0A5B6V668</accession>
<organism evidence="1 2">
    <name type="scientific">Gossypium australe</name>
    <dbReference type="NCBI Taxonomy" id="47621"/>
    <lineage>
        <taxon>Eukaryota</taxon>
        <taxon>Viridiplantae</taxon>
        <taxon>Streptophyta</taxon>
        <taxon>Embryophyta</taxon>
        <taxon>Tracheophyta</taxon>
        <taxon>Spermatophyta</taxon>
        <taxon>Magnoliopsida</taxon>
        <taxon>eudicotyledons</taxon>
        <taxon>Gunneridae</taxon>
        <taxon>Pentapetalae</taxon>
        <taxon>rosids</taxon>
        <taxon>malvids</taxon>
        <taxon>Malvales</taxon>
        <taxon>Malvaceae</taxon>
        <taxon>Malvoideae</taxon>
        <taxon>Gossypium</taxon>
    </lineage>
</organism>
<reference evidence="2" key="1">
    <citation type="journal article" date="2019" name="Plant Biotechnol. J.">
        <title>Genome sequencing of the Australian wild diploid species Gossypium australe highlights disease resistance and delayed gland morphogenesis.</title>
        <authorList>
            <person name="Cai Y."/>
            <person name="Cai X."/>
            <person name="Wang Q."/>
            <person name="Wang P."/>
            <person name="Zhang Y."/>
            <person name="Cai C."/>
            <person name="Xu Y."/>
            <person name="Wang K."/>
            <person name="Zhou Z."/>
            <person name="Wang C."/>
            <person name="Geng S."/>
            <person name="Li B."/>
            <person name="Dong Q."/>
            <person name="Hou Y."/>
            <person name="Wang H."/>
            <person name="Ai P."/>
            <person name="Liu Z."/>
            <person name="Yi F."/>
            <person name="Sun M."/>
            <person name="An G."/>
            <person name="Cheng J."/>
            <person name="Zhang Y."/>
            <person name="Shi Q."/>
            <person name="Xie Y."/>
            <person name="Shi X."/>
            <person name="Chang Y."/>
            <person name="Huang F."/>
            <person name="Chen Y."/>
            <person name="Hong S."/>
            <person name="Mi L."/>
            <person name="Sun Q."/>
            <person name="Zhang L."/>
            <person name="Zhou B."/>
            <person name="Peng R."/>
            <person name="Zhang X."/>
            <person name="Liu F."/>
        </authorList>
    </citation>
    <scope>NUCLEOTIDE SEQUENCE [LARGE SCALE GENOMIC DNA]</scope>
    <source>
        <strain evidence="2">cv. PA1801</strain>
    </source>
</reference>
<dbReference type="Proteomes" id="UP000325315">
    <property type="component" value="Unassembled WGS sequence"/>
</dbReference>
<evidence type="ECO:0000313" key="2">
    <source>
        <dbReference type="Proteomes" id="UP000325315"/>
    </source>
</evidence>
<dbReference type="OrthoDB" id="268763at2759"/>
<keyword evidence="1" id="KW-0647">Proteasome</keyword>
<name>A0A5B6V668_9ROSI</name>
<sequence>MLAGGNLGPLESDSRLVGIAVIEVFQLLGKSRCVGWGRGVDLAGWAVDLIGLINGDITLRP</sequence>
<proteinExistence type="predicted"/>